<name>A0A0E9TY63_ANGAN</name>
<accession>A0A0E9TY63</accession>
<sequence>MFNIVCCKARERDLVGRPRYLQRTDTYSHILLKSNFVYYG</sequence>
<reference evidence="1" key="1">
    <citation type="submission" date="2014-11" db="EMBL/GenBank/DDBJ databases">
        <authorList>
            <person name="Amaro Gonzalez C."/>
        </authorList>
    </citation>
    <scope>NUCLEOTIDE SEQUENCE</scope>
</reference>
<reference evidence="1" key="2">
    <citation type="journal article" date="2015" name="Fish Shellfish Immunol.">
        <title>Early steps in the European eel (Anguilla anguilla)-Vibrio vulnificus interaction in the gills: Role of the RtxA13 toxin.</title>
        <authorList>
            <person name="Callol A."/>
            <person name="Pajuelo D."/>
            <person name="Ebbesson L."/>
            <person name="Teles M."/>
            <person name="MacKenzie S."/>
            <person name="Amaro C."/>
        </authorList>
    </citation>
    <scope>NUCLEOTIDE SEQUENCE</scope>
</reference>
<protein>
    <submittedName>
        <fullName evidence="1">Uncharacterized protein</fullName>
    </submittedName>
</protein>
<evidence type="ECO:0000313" key="1">
    <source>
        <dbReference type="EMBL" id="JAH57860.1"/>
    </source>
</evidence>
<dbReference type="AlphaFoldDB" id="A0A0E9TY63"/>
<organism evidence="1">
    <name type="scientific">Anguilla anguilla</name>
    <name type="common">European freshwater eel</name>
    <name type="synonym">Muraena anguilla</name>
    <dbReference type="NCBI Taxonomy" id="7936"/>
    <lineage>
        <taxon>Eukaryota</taxon>
        <taxon>Metazoa</taxon>
        <taxon>Chordata</taxon>
        <taxon>Craniata</taxon>
        <taxon>Vertebrata</taxon>
        <taxon>Euteleostomi</taxon>
        <taxon>Actinopterygii</taxon>
        <taxon>Neopterygii</taxon>
        <taxon>Teleostei</taxon>
        <taxon>Anguilliformes</taxon>
        <taxon>Anguillidae</taxon>
        <taxon>Anguilla</taxon>
    </lineage>
</organism>
<dbReference type="EMBL" id="GBXM01050717">
    <property type="protein sequence ID" value="JAH57860.1"/>
    <property type="molecule type" value="Transcribed_RNA"/>
</dbReference>
<proteinExistence type="predicted"/>